<evidence type="ECO:0000259" key="3">
    <source>
        <dbReference type="Pfam" id="PF01757"/>
    </source>
</evidence>
<dbReference type="InterPro" id="IPR052734">
    <property type="entry name" value="Nod_factor_acetyltransferase"/>
</dbReference>
<dbReference type="HOGENOM" id="CLU_047004_1_0_9"/>
<evidence type="ECO:0000313" key="5">
    <source>
        <dbReference type="Proteomes" id="UP000031829"/>
    </source>
</evidence>
<dbReference type="PANTHER" id="PTHR37312">
    <property type="entry name" value="MEMBRANE-BOUND ACYLTRANSFERASE YKRP-RELATED"/>
    <property type="match status" value="1"/>
</dbReference>
<dbReference type="InterPro" id="IPR002656">
    <property type="entry name" value="Acyl_transf_3_dom"/>
</dbReference>
<proteinExistence type="inferred from homology"/>
<evidence type="ECO:0000256" key="1">
    <source>
        <dbReference type="ARBA" id="ARBA00004370"/>
    </source>
</evidence>
<dbReference type="PANTHER" id="PTHR37312:SF1">
    <property type="entry name" value="MEMBRANE-BOUND ACYLTRANSFERASE YKRP-RELATED"/>
    <property type="match status" value="1"/>
</dbReference>
<comment type="subcellular location">
    <subcellularLocation>
        <location evidence="1">Membrane</location>
    </subcellularLocation>
</comment>
<feature type="domain" description="Acyltransferase 3" evidence="3">
    <location>
        <begin position="6"/>
        <end position="306"/>
    </location>
</feature>
<dbReference type="GO" id="GO:0016747">
    <property type="term" value="F:acyltransferase activity, transferring groups other than amino-acyl groups"/>
    <property type="evidence" value="ECO:0007669"/>
    <property type="project" value="InterPro"/>
</dbReference>
<sequence>MAKRDAYFDNVKFILIVLVVFGHLLTPFIDNEQWLRTLYIFIYTFHMPAFILISGYFAKGYRKKGYMWKMAKKVLLPYIIFQLIYAVYDYKLYDESTFEVSVFQPAWSLWFLLSLFCWNAMLFIFTKIKYPLAVAAVLGIMIGLCEPLETTLSLSRTFVFFPFFLAGFYMKKEHFKKLTSVSCKKVAGGTLLIIALWIQYIAPDFEKEWLFGSKSYASLGVNQLEGMTIRMLFYSISLAMTISFLALIPTQTMSFTSRGAQTFYVYVLHGFLIKYIRLSSFGDWIESIQGYSILLIGACGVAWLLSSKYVSTIARPLIELKPLPRRKSLSLGK</sequence>
<evidence type="ECO:0000256" key="2">
    <source>
        <dbReference type="ARBA" id="ARBA00007400"/>
    </source>
</evidence>
<reference evidence="4 5" key="1">
    <citation type="journal article" date="2015" name="Genome Announc.">
        <title>Complete genome sequences for 35 biothreat assay-relevant bacillus species.</title>
        <authorList>
            <person name="Johnson S.L."/>
            <person name="Daligault H.E."/>
            <person name="Davenport K.W."/>
            <person name="Jaissle J."/>
            <person name="Frey K.G."/>
            <person name="Ladner J.T."/>
            <person name="Broomall S.M."/>
            <person name="Bishop-Lilly K.A."/>
            <person name="Bruce D.C."/>
            <person name="Gibbons H.S."/>
            <person name="Coyne S.R."/>
            <person name="Lo C.C."/>
            <person name="Meincke L."/>
            <person name="Munk A.C."/>
            <person name="Koroleva G.I."/>
            <person name="Rosenzweig C.N."/>
            <person name="Palacios G.F."/>
            <person name="Redden C.L."/>
            <person name="Minogue T.D."/>
            <person name="Chain P.S."/>
        </authorList>
    </citation>
    <scope>NUCLEOTIDE SEQUENCE [LARGE SCALE GENOMIC DNA]</scope>
    <source>
        <strain evidence="5">ATCC 14581 / DSM 32 / JCM 2506 / NBRC 15308 / NCIMB 9376 / NCTC 10342 / NRRL B-14308 / VKM B-512</strain>
    </source>
</reference>
<organism evidence="4 5">
    <name type="scientific">Priestia megaterium (strain ATCC 14581 / DSM 32 / CCUG 1817 / JCM 2506 / NBRC 15308 / NCIMB 9376 / NCTC 10342 / NRRL B-14308 / VKM B-512 / Ford 19)</name>
    <name type="common">Bacillus megaterium</name>
    <dbReference type="NCBI Taxonomy" id="1348623"/>
    <lineage>
        <taxon>Bacteria</taxon>
        <taxon>Bacillati</taxon>
        <taxon>Bacillota</taxon>
        <taxon>Bacilli</taxon>
        <taxon>Bacillales</taxon>
        <taxon>Bacillaceae</taxon>
        <taxon>Priestia</taxon>
    </lineage>
</organism>
<evidence type="ECO:0000313" key="4">
    <source>
        <dbReference type="EMBL" id="AJI20393.1"/>
    </source>
</evidence>
<dbReference type="AlphaFoldDB" id="A0A0B6AII1"/>
<dbReference type="Proteomes" id="UP000031829">
    <property type="component" value="Chromosome"/>
</dbReference>
<dbReference type="RefSeq" id="WP_034652667.1">
    <property type="nucleotide sequence ID" value="NZ_BCVB01000005.1"/>
</dbReference>
<dbReference type="Pfam" id="PF01757">
    <property type="entry name" value="Acyl_transf_3"/>
    <property type="match status" value="1"/>
</dbReference>
<name>A0A0B6AII1_PRIM2</name>
<keyword evidence="4" id="KW-0012">Acyltransferase</keyword>
<dbReference type="GeneID" id="93642361"/>
<gene>
    <name evidence="4" type="ORF">BG04_4353</name>
</gene>
<accession>A0A0B6AII1</accession>
<protein>
    <submittedName>
        <fullName evidence="4">Acyltransferase family protein</fullName>
    </submittedName>
</protein>
<dbReference type="KEGG" id="bmeg:BG04_4353"/>
<comment type="similarity">
    <text evidence="2">Belongs to the acyltransferase 3 family.</text>
</comment>
<keyword evidence="4" id="KW-0808">Transferase</keyword>
<dbReference type="EMBL" id="CP009920">
    <property type="protein sequence ID" value="AJI20393.1"/>
    <property type="molecule type" value="Genomic_DNA"/>
</dbReference>